<dbReference type="PANTHER" id="PTHR32552">
    <property type="entry name" value="FERRICHROME IRON RECEPTOR-RELATED"/>
    <property type="match status" value="1"/>
</dbReference>
<evidence type="ECO:0000256" key="13">
    <source>
        <dbReference type="ARBA" id="ARBA00023237"/>
    </source>
</evidence>
<protein>
    <submittedName>
        <fullName evidence="18">Catecholate siderophore receptor</fullName>
    </submittedName>
</protein>
<evidence type="ECO:0000256" key="8">
    <source>
        <dbReference type="ARBA" id="ARBA00023004"/>
    </source>
</evidence>
<dbReference type="PANTHER" id="PTHR32552:SF68">
    <property type="entry name" value="FERRICHROME OUTER MEMBRANE TRANSPORTER_PHAGE RECEPTOR"/>
    <property type="match status" value="1"/>
</dbReference>
<gene>
    <name evidence="18" type="ORF">SAMN02743940_1750</name>
</gene>
<keyword evidence="12 18" id="KW-0675">Receptor</keyword>
<evidence type="ECO:0000256" key="15">
    <source>
        <dbReference type="RuleBase" id="RU003357"/>
    </source>
</evidence>
<keyword evidence="8" id="KW-0408">Iron</keyword>
<comment type="subcellular location">
    <subcellularLocation>
        <location evidence="1 14">Cell outer membrane</location>
        <topology evidence="1 14">Multi-pass membrane protein</topology>
    </subcellularLocation>
</comment>
<evidence type="ECO:0000256" key="4">
    <source>
        <dbReference type="ARBA" id="ARBA00022452"/>
    </source>
</evidence>
<name>A0A1N6IEE5_9PROT</name>
<evidence type="ECO:0000256" key="10">
    <source>
        <dbReference type="ARBA" id="ARBA00023077"/>
    </source>
</evidence>
<dbReference type="InterPro" id="IPR039426">
    <property type="entry name" value="TonB-dep_rcpt-like"/>
</dbReference>
<evidence type="ECO:0000259" key="17">
    <source>
        <dbReference type="SMART" id="SM00965"/>
    </source>
</evidence>
<dbReference type="NCBIfam" id="TIGR01783">
    <property type="entry name" value="TonB-siderophor"/>
    <property type="match status" value="1"/>
</dbReference>
<dbReference type="GO" id="GO:0015344">
    <property type="term" value="F:siderophore uptake transmembrane transporter activity"/>
    <property type="evidence" value="ECO:0007669"/>
    <property type="project" value="TreeGrafter"/>
</dbReference>
<keyword evidence="13 14" id="KW-0998">Cell outer membrane</keyword>
<dbReference type="Gene3D" id="2.40.170.20">
    <property type="entry name" value="TonB-dependent receptor, beta-barrel domain"/>
    <property type="match status" value="1"/>
</dbReference>
<reference evidence="18 19" key="1">
    <citation type="submission" date="2016-12" db="EMBL/GenBank/DDBJ databases">
        <authorList>
            <person name="Song W.-J."/>
            <person name="Kurnit D.M."/>
        </authorList>
    </citation>
    <scope>NUCLEOTIDE SEQUENCE [LARGE SCALE GENOMIC DNA]</scope>
    <source>
        <strain evidence="18 19">ATCC 49181</strain>
    </source>
</reference>
<dbReference type="SMART" id="SM00965">
    <property type="entry name" value="STN"/>
    <property type="match status" value="1"/>
</dbReference>
<dbReference type="InterPro" id="IPR012910">
    <property type="entry name" value="Plug_dom"/>
</dbReference>
<evidence type="ECO:0000256" key="5">
    <source>
        <dbReference type="ARBA" id="ARBA00022496"/>
    </source>
</evidence>
<dbReference type="GO" id="GO:0009279">
    <property type="term" value="C:cell outer membrane"/>
    <property type="evidence" value="ECO:0007669"/>
    <property type="project" value="UniProtKB-SubCell"/>
</dbReference>
<evidence type="ECO:0000256" key="9">
    <source>
        <dbReference type="ARBA" id="ARBA00023065"/>
    </source>
</evidence>
<dbReference type="EMBL" id="FSRO01000001">
    <property type="protein sequence ID" value="SIO30406.1"/>
    <property type="molecule type" value="Genomic_DNA"/>
</dbReference>
<dbReference type="Pfam" id="PF00593">
    <property type="entry name" value="TonB_dep_Rec_b-barrel"/>
    <property type="match status" value="1"/>
</dbReference>
<evidence type="ECO:0000256" key="1">
    <source>
        <dbReference type="ARBA" id="ARBA00004571"/>
    </source>
</evidence>
<dbReference type="RefSeq" id="WP_083399550.1">
    <property type="nucleotide sequence ID" value="NZ_FSRO01000001.1"/>
</dbReference>
<dbReference type="Pfam" id="PF07715">
    <property type="entry name" value="Plug"/>
    <property type="match status" value="1"/>
</dbReference>
<dbReference type="InterPro" id="IPR036942">
    <property type="entry name" value="Beta-barrel_TonB_sf"/>
</dbReference>
<evidence type="ECO:0000256" key="11">
    <source>
        <dbReference type="ARBA" id="ARBA00023136"/>
    </source>
</evidence>
<keyword evidence="5" id="KW-0410">Iron transport</keyword>
<dbReference type="Pfam" id="PF07660">
    <property type="entry name" value="STN"/>
    <property type="match status" value="1"/>
</dbReference>
<evidence type="ECO:0000313" key="19">
    <source>
        <dbReference type="Proteomes" id="UP000185062"/>
    </source>
</evidence>
<evidence type="ECO:0000256" key="2">
    <source>
        <dbReference type="ARBA" id="ARBA00009810"/>
    </source>
</evidence>
<dbReference type="Proteomes" id="UP000185062">
    <property type="component" value="Unassembled WGS sequence"/>
</dbReference>
<evidence type="ECO:0000256" key="7">
    <source>
        <dbReference type="ARBA" id="ARBA00022729"/>
    </source>
</evidence>
<dbReference type="Gene3D" id="3.55.50.30">
    <property type="match status" value="1"/>
</dbReference>
<dbReference type="eggNOG" id="COG4774">
    <property type="taxonomic scope" value="Bacteria"/>
</dbReference>
<keyword evidence="4 14" id="KW-1134">Transmembrane beta strand</keyword>
<keyword evidence="11 14" id="KW-0472">Membrane</keyword>
<evidence type="ECO:0000313" key="18">
    <source>
        <dbReference type="EMBL" id="SIO30406.1"/>
    </source>
</evidence>
<keyword evidence="16" id="KW-1133">Transmembrane helix</keyword>
<feature type="domain" description="Secretin/TonB short N-terminal" evidence="17">
    <location>
        <begin position="89"/>
        <end position="139"/>
    </location>
</feature>
<dbReference type="InterPro" id="IPR037066">
    <property type="entry name" value="Plug_dom_sf"/>
</dbReference>
<dbReference type="GO" id="GO:0038023">
    <property type="term" value="F:signaling receptor activity"/>
    <property type="evidence" value="ECO:0007669"/>
    <property type="project" value="InterPro"/>
</dbReference>
<evidence type="ECO:0000256" key="14">
    <source>
        <dbReference type="PROSITE-ProRule" id="PRU01360"/>
    </source>
</evidence>
<keyword evidence="6 14" id="KW-0812">Transmembrane</keyword>
<dbReference type="InterPro" id="IPR000531">
    <property type="entry name" value="Beta-barrel_TonB"/>
</dbReference>
<keyword evidence="10 15" id="KW-0798">TonB box</keyword>
<sequence>MRTFSIVFVTILNHIYAPNLGQCCDKKAPFKNILYVYVALIFLGIAVSASPNKSFAESNNGIATVKQAVRIPAGSLIDALNQFSEQVGVKLYFNSAEIQGITTSGLSGDFDIQTGLNQLLAGSNLQAVPQTNGYAITQLPAASSEARDTVTTLPSIRVAASSISRYQAVSSITATKTNTLLRDVPQSISVITNELIKDQSIQSLGDAVRYVPGVGVSQGEGNRDALVFRGNRSTGDFFIDGIRDDVQFFRDLYNIDRIEVLKGANGMIFGRGGSGGVVNRVTKEASWNPIREFSFQGGSFNKKRMTADVGQGVHDMVAFRLNAMYEDSESFREGVDIRRRGISPTITIKPANRTKIVLNMERFHDDRTADRGIPSFQGGPVKVSRSRFFGDPNRSNADVEVLSFNSFIEHKFDIGLILHNRTNYADYDKFYGNVFANSPVFSGLVSLGAYDDTTDRKNVFNQTNLLYSLDTGPISHTLLAGIEVGRQVTNSRRRTGFFNNNLRENNLFVPLSDPITKAPITFITRDQDADNHSVVDITSFYFQDQIELLPQLQAIVGVRYDLFEVDFKKRNGDSTSLKTNDGLLAPRFGIIYKPIEPVSIYASFSQAFVPRAGEQLTSIQVTRATLKPEKFTTLEAGFKWDIRSDLALTGAAYRLDRSNVITVDPNDPSLTFLTKGQRTQGVEVSLSGQLTPEWSVMGGYAFQDGEILNTESNAARKGATVAELPRNTFSIWSRYDFTPRLGAALGIINRSDMFASTDNTVRVQGFTRVDAAFFAQLSKQVRAQINIENLFDTKYIASVHNNNNLSPGSPIAVRASLIANF</sequence>
<keyword evidence="7" id="KW-0732">Signal</keyword>
<keyword evidence="3 14" id="KW-0813">Transport</keyword>
<organism evidence="18 19">
    <name type="scientific">Nitrosomonas cryotolerans ATCC 49181</name>
    <dbReference type="NCBI Taxonomy" id="1131553"/>
    <lineage>
        <taxon>Bacteria</taxon>
        <taxon>Pseudomonadati</taxon>
        <taxon>Pseudomonadota</taxon>
        <taxon>Betaproteobacteria</taxon>
        <taxon>Nitrosomonadales</taxon>
        <taxon>Nitrosomonadaceae</taxon>
        <taxon>Nitrosomonas</taxon>
    </lineage>
</organism>
<evidence type="ECO:0000256" key="6">
    <source>
        <dbReference type="ARBA" id="ARBA00022692"/>
    </source>
</evidence>
<comment type="similarity">
    <text evidence="2 14 15">Belongs to the TonB-dependent receptor family.</text>
</comment>
<dbReference type="PROSITE" id="PS52016">
    <property type="entry name" value="TONB_DEPENDENT_REC_3"/>
    <property type="match status" value="1"/>
</dbReference>
<keyword evidence="19" id="KW-1185">Reference proteome</keyword>
<dbReference type="InterPro" id="IPR010105">
    <property type="entry name" value="TonB_sidphr_rcpt"/>
</dbReference>
<proteinExistence type="inferred from homology"/>
<dbReference type="CDD" id="cd01347">
    <property type="entry name" value="ligand_gated_channel"/>
    <property type="match status" value="1"/>
</dbReference>
<dbReference type="SUPFAM" id="SSF56935">
    <property type="entry name" value="Porins"/>
    <property type="match status" value="1"/>
</dbReference>
<dbReference type="InterPro" id="IPR011662">
    <property type="entry name" value="Secretin/TonB_short_N"/>
</dbReference>
<keyword evidence="9" id="KW-0406">Ion transport</keyword>
<dbReference type="STRING" id="44575.SAMN05216419_10377"/>
<dbReference type="AlphaFoldDB" id="A0A1N6IEE5"/>
<evidence type="ECO:0000256" key="12">
    <source>
        <dbReference type="ARBA" id="ARBA00023170"/>
    </source>
</evidence>
<feature type="transmembrane region" description="Helical" evidence="16">
    <location>
        <begin position="33"/>
        <end position="50"/>
    </location>
</feature>
<accession>A0A1N6IEE5</accession>
<evidence type="ECO:0000256" key="3">
    <source>
        <dbReference type="ARBA" id="ARBA00022448"/>
    </source>
</evidence>
<dbReference type="GO" id="GO:0015891">
    <property type="term" value="P:siderophore transport"/>
    <property type="evidence" value="ECO:0007669"/>
    <property type="project" value="InterPro"/>
</dbReference>
<evidence type="ECO:0000256" key="16">
    <source>
        <dbReference type="SAM" id="Phobius"/>
    </source>
</evidence>
<dbReference type="Gene3D" id="2.170.130.10">
    <property type="entry name" value="TonB-dependent receptor, plug domain"/>
    <property type="match status" value="1"/>
</dbReference>